<dbReference type="PRINTS" id="PR00983">
    <property type="entry name" value="TRNASYNTHCYS"/>
</dbReference>
<keyword evidence="17" id="KW-1185">Reference proteome</keyword>
<evidence type="ECO:0000256" key="8">
    <source>
        <dbReference type="ARBA" id="ARBA00022833"/>
    </source>
</evidence>
<evidence type="ECO:0000256" key="5">
    <source>
        <dbReference type="ARBA" id="ARBA00022598"/>
    </source>
</evidence>
<evidence type="ECO:0000256" key="10">
    <source>
        <dbReference type="ARBA" id="ARBA00022917"/>
    </source>
</evidence>
<feature type="binding site" evidence="13">
    <location>
        <position position="29"/>
    </location>
    <ligand>
        <name>Zn(2+)</name>
        <dbReference type="ChEBI" id="CHEBI:29105"/>
    </ligand>
</feature>
<keyword evidence="8 13" id="KW-0862">Zinc</keyword>
<feature type="domain" description="Cysteinyl-tRNA ligase anticodon binding" evidence="15">
    <location>
        <begin position="431"/>
        <end position="478"/>
    </location>
</feature>
<comment type="catalytic activity">
    <reaction evidence="12 13">
        <text>tRNA(Cys) + L-cysteine + ATP = L-cysteinyl-tRNA(Cys) + AMP + diphosphate</text>
        <dbReference type="Rhea" id="RHEA:17773"/>
        <dbReference type="Rhea" id="RHEA-COMP:9661"/>
        <dbReference type="Rhea" id="RHEA-COMP:9679"/>
        <dbReference type="ChEBI" id="CHEBI:30616"/>
        <dbReference type="ChEBI" id="CHEBI:33019"/>
        <dbReference type="ChEBI" id="CHEBI:35235"/>
        <dbReference type="ChEBI" id="CHEBI:78442"/>
        <dbReference type="ChEBI" id="CHEBI:78517"/>
        <dbReference type="ChEBI" id="CHEBI:456215"/>
        <dbReference type="EC" id="6.1.1.16"/>
    </reaction>
</comment>
<dbReference type="AlphaFoldDB" id="A0A1M6LRJ3"/>
<sequence>MQLHFHDSARRERVEFRPIDPNHIRLYVCGPTVYDLAHLGNARPVVVFDVLARLLRREFPAVTYVRNITDVDDKINARSRESGEPIAAITARTIADFHDDIAALNCAPPDVEPRATASIPEMIALIERLIANGHAYEAEGHVLFSVASYPEYGQLSGRSPDEMLAGARVEVAPYKRDPGDFVLWKPSDAETPGWDSPWGRGRPGWHIECSAMAWRNLGEEIDIHGGGADLIFPHHENEVAQSCCAFPGSRFAHLWMHNGMLLVNGEKMSKSLGNFLTVRDILARGPWAGEAFRLLLLKTHYRSALDYTPERLEEARAELDDHYALLVRDLPRPEEGDETVADMVAWALEPLADDLNTPLVIARLRDLRALENVMQVGGSMTAVLSRANRGWSPKPGQAGAALREAANAIGLLPSDPQAWRQGKADGGAGGEDAEIEAAIQARLAARANKDWAEADRIRADLAAKGIVLEDGKGTTTWRRA</sequence>
<feature type="short sequence motif" description="'HIGH' region" evidence="13">
    <location>
        <begin position="31"/>
        <end position="41"/>
    </location>
</feature>
<dbReference type="PANTHER" id="PTHR10890">
    <property type="entry name" value="CYSTEINYL-TRNA SYNTHETASE"/>
    <property type="match status" value="1"/>
</dbReference>
<evidence type="ECO:0000256" key="12">
    <source>
        <dbReference type="ARBA" id="ARBA00047398"/>
    </source>
</evidence>
<evidence type="ECO:0000256" key="3">
    <source>
        <dbReference type="ARBA" id="ARBA00011245"/>
    </source>
</evidence>
<dbReference type="InterPro" id="IPR032678">
    <property type="entry name" value="tRNA-synt_1_cat_dom"/>
</dbReference>
<dbReference type="STRING" id="198092.SAMN02745194_03238"/>
<evidence type="ECO:0000256" key="1">
    <source>
        <dbReference type="ARBA" id="ARBA00004496"/>
    </source>
</evidence>
<feature type="short sequence motif" description="'KMSKS' region" evidence="13">
    <location>
        <begin position="267"/>
        <end position="271"/>
    </location>
</feature>
<gene>
    <name evidence="13" type="primary">cysS</name>
    <name evidence="16" type="ORF">SAMN02745194_03238</name>
</gene>
<keyword evidence="4 13" id="KW-0963">Cytoplasm</keyword>
<keyword evidence="6 13" id="KW-0479">Metal-binding</keyword>
<evidence type="ECO:0000256" key="2">
    <source>
        <dbReference type="ARBA" id="ARBA00005594"/>
    </source>
</evidence>
<evidence type="ECO:0000259" key="14">
    <source>
        <dbReference type="Pfam" id="PF01406"/>
    </source>
</evidence>
<dbReference type="Proteomes" id="UP000184387">
    <property type="component" value="Unassembled WGS sequence"/>
</dbReference>
<accession>A0A1M6LRJ3</accession>
<evidence type="ECO:0000256" key="4">
    <source>
        <dbReference type="ARBA" id="ARBA00022490"/>
    </source>
</evidence>
<keyword evidence="10 13" id="KW-0648">Protein biosynthesis</keyword>
<feature type="binding site" evidence="13">
    <location>
        <position position="270"/>
    </location>
    <ligand>
        <name>ATP</name>
        <dbReference type="ChEBI" id="CHEBI:30616"/>
    </ligand>
</feature>
<evidence type="ECO:0000256" key="13">
    <source>
        <dbReference type="HAMAP-Rule" id="MF_00041"/>
    </source>
</evidence>
<dbReference type="InterPro" id="IPR015803">
    <property type="entry name" value="Cys-tRNA-ligase"/>
</dbReference>
<dbReference type="Pfam" id="PF01406">
    <property type="entry name" value="tRNA-synt_1e"/>
    <property type="match status" value="1"/>
</dbReference>
<feature type="binding site" evidence="13">
    <location>
        <position position="209"/>
    </location>
    <ligand>
        <name>Zn(2+)</name>
        <dbReference type="ChEBI" id="CHEBI:29105"/>
    </ligand>
</feature>
<dbReference type="CDD" id="cd00672">
    <property type="entry name" value="CysRS_core"/>
    <property type="match status" value="1"/>
</dbReference>
<dbReference type="OrthoDB" id="9815130at2"/>
<comment type="cofactor">
    <cofactor evidence="13">
        <name>Zn(2+)</name>
        <dbReference type="ChEBI" id="CHEBI:29105"/>
    </cofactor>
    <text evidence="13">Binds 1 zinc ion per subunit.</text>
</comment>
<dbReference type="EC" id="6.1.1.16" evidence="13"/>
<feature type="domain" description="tRNA synthetases class I catalytic" evidence="14">
    <location>
        <begin position="16"/>
        <end position="316"/>
    </location>
</feature>
<evidence type="ECO:0000256" key="6">
    <source>
        <dbReference type="ARBA" id="ARBA00022723"/>
    </source>
</evidence>
<comment type="subunit">
    <text evidence="3 13">Monomer.</text>
</comment>
<dbReference type="Gene3D" id="3.40.50.620">
    <property type="entry name" value="HUPs"/>
    <property type="match status" value="1"/>
</dbReference>
<keyword evidence="9 13" id="KW-0067">ATP-binding</keyword>
<dbReference type="HAMAP" id="MF_00041">
    <property type="entry name" value="Cys_tRNA_synth"/>
    <property type="match status" value="1"/>
</dbReference>
<evidence type="ECO:0000259" key="15">
    <source>
        <dbReference type="Pfam" id="PF23493"/>
    </source>
</evidence>
<keyword evidence="7 13" id="KW-0547">Nucleotide-binding</keyword>
<reference evidence="16 17" key="1">
    <citation type="submission" date="2016-11" db="EMBL/GenBank/DDBJ databases">
        <authorList>
            <person name="Jaros S."/>
            <person name="Januszkiewicz K."/>
            <person name="Wedrychowicz H."/>
        </authorList>
    </citation>
    <scope>NUCLEOTIDE SEQUENCE [LARGE SCALE GENOMIC DNA]</scope>
    <source>
        <strain evidence="16 17">DSM 14916</strain>
    </source>
</reference>
<organism evidence="16 17">
    <name type="scientific">Muricoccus roseus</name>
    <dbReference type="NCBI Taxonomy" id="198092"/>
    <lineage>
        <taxon>Bacteria</taxon>
        <taxon>Pseudomonadati</taxon>
        <taxon>Pseudomonadota</taxon>
        <taxon>Alphaproteobacteria</taxon>
        <taxon>Acetobacterales</taxon>
        <taxon>Roseomonadaceae</taxon>
        <taxon>Muricoccus</taxon>
    </lineage>
</organism>
<dbReference type="Gene3D" id="1.20.120.1910">
    <property type="entry name" value="Cysteine-tRNA ligase, C-terminal anti-codon recognition domain"/>
    <property type="match status" value="1"/>
</dbReference>
<dbReference type="GO" id="GO:0005524">
    <property type="term" value="F:ATP binding"/>
    <property type="evidence" value="ECO:0007669"/>
    <property type="project" value="UniProtKB-UniRule"/>
</dbReference>
<dbReference type="NCBIfam" id="TIGR00435">
    <property type="entry name" value="cysS"/>
    <property type="match status" value="1"/>
</dbReference>
<feature type="binding site" evidence="13">
    <location>
        <position position="234"/>
    </location>
    <ligand>
        <name>Zn(2+)</name>
        <dbReference type="ChEBI" id="CHEBI:29105"/>
    </ligand>
</feature>
<dbReference type="SUPFAM" id="SSF52374">
    <property type="entry name" value="Nucleotidylyl transferase"/>
    <property type="match status" value="1"/>
</dbReference>
<dbReference type="InterPro" id="IPR014729">
    <property type="entry name" value="Rossmann-like_a/b/a_fold"/>
</dbReference>
<evidence type="ECO:0000313" key="17">
    <source>
        <dbReference type="Proteomes" id="UP000184387"/>
    </source>
</evidence>
<dbReference type="InterPro" id="IPR056411">
    <property type="entry name" value="CysS_C"/>
</dbReference>
<comment type="subcellular location">
    <subcellularLocation>
        <location evidence="1 13">Cytoplasm</location>
    </subcellularLocation>
</comment>
<dbReference type="GO" id="GO:0006423">
    <property type="term" value="P:cysteinyl-tRNA aminoacylation"/>
    <property type="evidence" value="ECO:0007669"/>
    <property type="project" value="UniProtKB-UniRule"/>
</dbReference>
<dbReference type="InterPro" id="IPR024909">
    <property type="entry name" value="Cys-tRNA/MSH_ligase"/>
</dbReference>
<dbReference type="InterPro" id="IPR009080">
    <property type="entry name" value="tRNAsynth_Ia_anticodon-bd"/>
</dbReference>
<evidence type="ECO:0000313" key="16">
    <source>
        <dbReference type="EMBL" id="SHJ73722.1"/>
    </source>
</evidence>
<evidence type="ECO:0000256" key="11">
    <source>
        <dbReference type="ARBA" id="ARBA00023146"/>
    </source>
</evidence>
<protein>
    <recommendedName>
        <fullName evidence="13">Cysteine--tRNA ligase</fullName>
        <ecNumber evidence="13">6.1.1.16</ecNumber>
    </recommendedName>
    <alternativeName>
        <fullName evidence="13">Cysteinyl-tRNA synthetase</fullName>
        <shortName evidence="13">CysRS</shortName>
    </alternativeName>
</protein>
<dbReference type="FunFam" id="3.40.50.620:FF:000068">
    <property type="entry name" value="Cysteine--tRNA ligase"/>
    <property type="match status" value="1"/>
</dbReference>
<dbReference type="SUPFAM" id="SSF47323">
    <property type="entry name" value="Anticodon-binding domain of a subclass of class I aminoacyl-tRNA synthetases"/>
    <property type="match status" value="1"/>
</dbReference>
<comment type="similarity">
    <text evidence="2 13">Belongs to the class-I aminoacyl-tRNA synthetase family.</text>
</comment>
<evidence type="ECO:0000256" key="9">
    <source>
        <dbReference type="ARBA" id="ARBA00022840"/>
    </source>
</evidence>
<evidence type="ECO:0000256" key="7">
    <source>
        <dbReference type="ARBA" id="ARBA00022741"/>
    </source>
</evidence>
<dbReference type="GO" id="GO:0004817">
    <property type="term" value="F:cysteine-tRNA ligase activity"/>
    <property type="evidence" value="ECO:0007669"/>
    <property type="project" value="UniProtKB-UniRule"/>
</dbReference>
<dbReference type="GO" id="GO:0005829">
    <property type="term" value="C:cytosol"/>
    <property type="evidence" value="ECO:0007669"/>
    <property type="project" value="TreeGrafter"/>
</dbReference>
<keyword evidence="5 13" id="KW-0436">Ligase</keyword>
<feature type="binding site" evidence="13">
    <location>
        <position position="238"/>
    </location>
    <ligand>
        <name>Zn(2+)</name>
        <dbReference type="ChEBI" id="CHEBI:29105"/>
    </ligand>
</feature>
<dbReference type="EMBL" id="FQZF01000019">
    <property type="protein sequence ID" value="SHJ73722.1"/>
    <property type="molecule type" value="Genomic_DNA"/>
</dbReference>
<name>A0A1M6LRJ3_9PROT</name>
<proteinExistence type="inferred from homology"/>
<dbReference type="GO" id="GO:0008270">
    <property type="term" value="F:zinc ion binding"/>
    <property type="evidence" value="ECO:0007669"/>
    <property type="project" value="UniProtKB-UniRule"/>
</dbReference>
<dbReference type="Pfam" id="PF23493">
    <property type="entry name" value="CysS_C"/>
    <property type="match status" value="1"/>
</dbReference>
<keyword evidence="11 13" id="KW-0030">Aminoacyl-tRNA synthetase</keyword>
<dbReference type="RefSeq" id="WP_073136552.1">
    <property type="nucleotide sequence ID" value="NZ_FQZF01000019.1"/>
</dbReference>
<dbReference type="PANTHER" id="PTHR10890:SF3">
    <property type="entry name" value="CYSTEINE--TRNA LIGASE, CYTOPLASMIC"/>
    <property type="match status" value="1"/>
</dbReference>